<feature type="region of interest" description="Disordered" evidence="1">
    <location>
        <begin position="58"/>
        <end position="79"/>
    </location>
</feature>
<dbReference type="EMBL" id="CAEKDK010000002">
    <property type="protein sequence ID" value="CAB4269588.1"/>
    <property type="molecule type" value="Genomic_DNA"/>
</dbReference>
<evidence type="ECO:0000313" key="3">
    <source>
        <dbReference type="Proteomes" id="UP000507222"/>
    </source>
</evidence>
<sequence>MCFLPPHKDAWKRANAGPLKKYPDRGGGNIFKSQGAAGSGITSNEGCDKCQDSIYRKSKGTSAMPRKKRVDQSGAGCDS</sequence>
<gene>
    <name evidence="2" type="ORF">CURHAP_LOCUS15302</name>
</gene>
<dbReference type="AlphaFoldDB" id="A0A6J5U537"/>
<dbReference type="Proteomes" id="UP000507222">
    <property type="component" value="Unassembled WGS sequence"/>
</dbReference>
<organism evidence="2 3">
    <name type="scientific">Prunus armeniaca</name>
    <name type="common">Apricot</name>
    <name type="synonym">Armeniaca vulgaris</name>
    <dbReference type="NCBI Taxonomy" id="36596"/>
    <lineage>
        <taxon>Eukaryota</taxon>
        <taxon>Viridiplantae</taxon>
        <taxon>Streptophyta</taxon>
        <taxon>Embryophyta</taxon>
        <taxon>Tracheophyta</taxon>
        <taxon>Spermatophyta</taxon>
        <taxon>Magnoliopsida</taxon>
        <taxon>eudicotyledons</taxon>
        <taxon>Gunneridae</taxon>
        <taxon>Pentapetalae</taxon>
        <taxon>rosids</taxon>
        <taxon>fabids</taxon>
        <taxon>Rosales</taxon>
        <taxon>Rosaceae</taxon>
        <taxon>Amygdaloideae</taxon>
        <taxon>Amygdaleae</taxon>
        <taxon>Prunus</taxon>
    </lineage>
</organism>
<reference evidence="2 3" key="1">
    <citation type="submission" date="2020-05" db="EMBL/GenBank/DDBJ databases">
        <authorList>
            <person name="Campoy J."/>
            <person name="Schneeberger K."/>
            <person name="Spophaly S."/>
        </authorList>
    </citation>
    <scope>NUCLEOTIDE SEQUENCE [LARGE SCALE GENOMIC DNA]</scope>
    <source>
        <strain evidence="2">PruArmRojPasFocal</strain>
    </source>
</reference>
<accession>A0A6J5U537</accession>
<evidence type="ECO:0000313" key="2">
    <source>
        <dbReference type="EMBL" id="CAB4269588.1"/>
    </source>
</evidence>
<protein>
    <submittedName>
        <fullName evidence="2">Uncharacterized protein</fullName>
    </submittedName>
</protein>
<proteinExistence type="predicted"/>
<name>A0A6J5U537_PRUAR</name>
<evidence type="ECO:0000256" key="1">
    <source>
        <dbReference type="SAM" id="MobiDB-lite"/>
    </source>
</evidence>